<gene>
    <name evidence="3" type="ORF">XNOV1_A040626</name>
</gene>
<feature type="transmembrane region" description="Helical" evidence="2">
    <location>
        <begin position="20"/>
        <end position="39"/>
    </location>
</feature>
<keyword evidence="2" id="KW-0472">Membrane</keyword>
<name>A0AAV1FWE0_XYRNO</name>
<feature type="region of interest" description="Disordered" evidence="1">
    <location>
        <begin position="126"/>
        <end position="155"/>
    </location>
</feature>
<protein>
    <submittedName>
        <fullName evidence="3">Uncharacterized protein</fullName>
    </submittedName>
</protein>
<evidence type="ECO:0000256" key="2">
    <source>
        <dbReference type="SAM" id="Phobius"/>
    </source>
</evidence>
<keyword evidence="4" id="KW-1185">Reference proteome</keyword>
<dbReference type="EMBL" id="OY660873">
    <property type="protein sequence ID" value="CAJ1065887.1"/>
    <property type="molecule type" value="Genomic_DNA"/>
</dbReference>
<dbReference type="AlphaFoldDB" id="A0AAV1FWE0"/>
<dbReference type="Proteomes" id="UP001178508">
    <property type="component" value="Chromosome 10"/>
</dbReference>
<evidence type="ECO:0000256" key="1">
    <source>
        <dbReference type="SAM" id="MobiDB-lite"/>
    </source>
</evidence>
<sequence length="155" mass="17050">MRTYDISASGSSTGSRFYTSNITIFITVFIFLVIFFITINTSIFTELISHQYDDTCRLKKEAKEPARSILPFFGVSGSAHGTHPALLQKIPVRKSLCVGTIHGPSTSFSLTVRSCLCYCCSSRAPPTDRLTPRRARAQRSLAESQHGVPKGQALC</sequence>
<proteinExistence type="predicted"/>
<organism evidence="3 4">
    <name type="scientific">Xyrichtys novacula</name>
    <name type="common">Pearly razorfish</name>
    <name type="synonym">Hemipteronotus novacula</name>
    <dbReference type="NCBI Taxonomy" id="13765"/>
    <lineage>
        <taxon>Eukaryota</taxon>
        <taxon>Metazoa</taxon>
        <taxon>Chordata</taxon>
        <taxon>Craniata</taxon>
        <taxon>Vertebrata</taxon>
        <taxon>Euteleostomi</taxon>
        <taxon>Actinopterygii</taxon>
        <taxon>Neopterygii</taxon>
        <taxon>Teleostei</taxon>
        <taxon>Neoteleostei</taxon>
        <taxon>Acanthomorphata</taxon>
        <taxon>Eupercaria</taxon>
        <taxon>Labriformes</taxon>
        <taxon>Labridae</taxon>
        <taxon>Xyrichtys</taxon>
    </lineage>
</organism>
<keyword evidence="2" id="KW-1133">Transmembrane helix</keyword>
<evidence type="ECO:0000313" key="3">
    <source>
        <dbReference type="EMBL" id="CAJ1065887.1"/>
    </source>
</evidence>
<accession>A0AAV1FWE0</accession>
<evidence type="ECO:0000313" key="4">
    <source>
        <dbReference type="Proteomes" id="UP001178508"/>
    </source>
</evidence>
<reference evidence="3" key="1">
    <citation type="submission" date="2023-08" db="EMBL/GenBank/DDBJ databases">
        <authorList>
            <person name="Alioto T."/>
            <person name="Alioto T."/>
            <person name="Gomez Garrido J."/>
        </authorList>
    </citation>
    <scope>NUCLEOTIDE SEQUENCE</scope>
</reference>
<keyword evidence="2" id="KW-0812">Transmembrane</keyword>